<evidence type="ECO:0000259" key="11">
    <source>
        <dbReference type="PROSITE" id="PS50928"/>
    </source>
</evidence>
<name>A0A328BU55_9CAUL</name>
<protein>
    <recommendedName>
        <fullName evidence="3 10">Phosphate transport system permease protein PstA</fullName>
    </recommendedName>
</protein>
<dbReference type="CDD" id="cd06261">
    <property type="entry name" value="TM_PBP2"/>
    <property type="match status" value="1"/>
</dbReference>
<dbReference type="SUPFAM" id="SSF161098">
    <property type="entry name" value="MetI-like"/>
    <property type="match status" value="1"/>
</dbReference>
<feature type="transmembrane region" description="Helical" evidence="10">
    <location>
        <begin position="254"/>
        <end position="277"/>
    </location>
</feature>
<comment type="caution">
    <text evidence="12">The sequence shown here is derived from an EMBL/GenBank/DDBJ whole genome shotgun (WGS) entry which is preliminary data.</text>
</comment>
<evidence type="ECO:0000256" key="8">
    <source>
        <dbReference type="ARBA" id="ARBA00022989"/>
    </source>
</evidence>
<feature type="transmembrane region" description="Helical" evidence="10">
    <location>
        <begin position="70"/>
        <end position="95"/>
    </location>
</feature>
<evidence type="ECO:0000256" key="2">
    <source>
        <dbReference type="ARBA" id="ARBA00007069"/>
    </source>
</evidence>
<evidence type="ECO:0000256" key="6">
    <source>
        <dbReference type="ARBA" id="ARBA00022592"/>
    </source>
</evidence>
<dbReference type="OrthoDB" id="9775069at2"/>
<dbReference type="GO" id="GO:0005315">
    <property type="term" value="F:phosphate transmembrane transporter activity"/>
    <property type="evidence" value="ECO:0007669"/>
    <property type="project" value="InterPro"/>
</dbReference>
<gene>
    <name evidence="12" type="primary">pstA</name>
    <name evidence="12" type="ORF">DJ019_00695</name>
</gene>
<evidence type="ECO:0000256" key="4">
    <source>
        <dbReference type="ARBA" id="ARBA00022448"/>
    </source>
</evidence>
<keyword evidence="4" id="KW-0813">Transport</keyword>
<dbReference type="PANTHER" id="PTHR42922">
    <property type="entry name" value="PHOSPHATE TRANSPORT SYSTEM PERMEASE PROTEIN PSTA"/>
    <property type="match status" value="1"/>
</dbReference>
<evidence type="ECO:0000256" key="9">
    <source>
        <dbReference type="ARBA" id="ARBA00023136"/>
    </source>
</evidence>
<dbReference type="RefSeq" id="WP_111274070.1">
    <property type="nucleotide sequence ID" value="NZ_QFYS01000001.1"/>
</dbReference>
<evidence type="ECO:0000256" key="1">
    <source>
        <dbReference type="ARBA" id="ARBA00004651"/>
    </source>
</evidence>
<proteinExistence type="inferred from homology"/>
<dbReference type="NCBIfam" id="TIGR00974">
    <property type="entry name" value="3a0107s02c"/>
    <property type="match status" value="1"/>
</dbReference>
<feature type="transmembrane region" description="Helical" evidence="10">
    <location>
        <begin position="107"/>
        <end position="131"/>
    </location>
</feature>
<dbReference type="PANTHER" id="PTHR42922:SF1">
    <property type="entry name" value="PHOSPHATE TRANSPORT SYSTEM PERMEASE PROTEIN PSTA"/>
    <property type="match status" value="1"/>
</dbReference>
<dbReference type="EMBL" id="QFYS01000001">
    <property type="protein sequence ID" value="RAK68578.1"/>
    <property type="molecule type" value="Genomic_DNA"/>
</dbReference>
<dbReference type="GO" id="GO:0005886">
    <property type="term" value="C:plasma membrane"/>
    <property type="evidence" value="ECO:0007669"/>
    <property type="project" value="UniProtKB-SubCell"/>
</dbReference>
<dbReference type="InterPro" id="IPR000515">
    <property type="entry name" value="MetI-like"/>
</dbReference>
<sequence length="283" mass="29742">MIHAGSPRLSRRIGEAAFLAFCWAATGLAIVALAAILWSLVSQGVAGLDANVFTKSTPAPGSEGGLANAIVGSLMMCVVAMVGAVIVGVLAGTWLSEYARDSRYGKVVRFLNDVLLSAPSILVGLFVYEIFVAPLKGFSGLAGSVALGLIAAPVITRTTEDVLRLQPVSLREASVALGAPVWRTILAVIWKSAQGGMLTGALLAFARISGETAPLLFTALNNQFFSLDLTKPTANLPVVIFNYALSAYDDWRRLAWAGALLIAATVLTVTVAARMLAREPRRS</sequence>
<dbReference type="PROSITE" id="PS50928">
    <property type="entry name" value="ABC_TM1"/>
    <property type="match status" value="1"/>
</dbReference>
<keyword evidence="7 10" id="KW-0812">Transmembrane</keyword>
<evidence type="ECO:0000256" key="5">
    <source>
        <dbReference type="ARBA" id="ARBA00022475"/>
    </source>
</evidence>
<evidence type="ECO:0000256" key="7">
    <source>
        <dbReference type="ARBA" id="ARBA00022692"/>
    </source>
</evidence>
<keyword evidence="9 10" id="KW-0472">Membrane</keyword>
<dbReference type="InterPro" id="IPR051408">
    <property type="entry name" value="Phosphate_transprt_permease"/>
</dbReference>
<evidence type="ECO:0000256" key="3">
    <source>
        <dbReference type="ARBA" id="ARBA00016864"/>
    </source>
</evidence>
<evidence type="ECO:0000256" key="10">
    <source>
        <dbReference type="RuleBase" id="RU363043"/>
    </source>
</evidence>
<dbReference type="AlphaFoldDB" id="A0A328BU55"/>
<comment type="subcellular location">
    <subcellularLocation>
        <location evidence="10">Cell inner membrane</location>
        <topology evidence="10">Multi-pass membrane protein</topology>
    </subcellularLocation>
    <subcellularLocation>
        <location evidence="1">Cell membrane</location>
        <topology evidence="1">Multi-pass membrane protein</topology>
    </subcellularLocation>
</comment>
<dbReference type="InterPro" id="IPR035906">
    <property type="entry name" value="MetI-like_sf"/>
</dbReference>
<keyword evidence="8 10" id="KW-1133">Transmembrane helix</keyword>
<reference evidence="12 13" key="1">
    <citation type="submission" date="2018-05" db="EMBL/GenBank/DDBJ databases">
        <authorList>
            <person name="Lanie J.A."/>
            <person name="Ng W.-L."/>
            <person name="Kazmierczak K.M."/>
            <person name="Andrzejewski T.M."/>
            <person name="Davidsen T.M."/>
            <person name="Wayne K.J."/>
            <person name="Tettelin H."/>
            <person name="Glass J.I."/>
            <person name="Rusch D."/>
            <person name="Podicherti R."/>
            <person name="Tsui H.-C.T."/>
            <person name="Winkler M.E."/>
        </authorList>
    </citation>
    <scope>NUCLEOTIDE SEQUENCE [LARGE SCALE GENOMIC DNA]</scope>
    <source>
        <strain evidence="12 13">BUT-10</strain>
    </source>
</reference>
<feature type="transmembrane region" description="Helical" evidence="10">
    <location>
        <begin position="137"/>
        <end position="156"/>
    </location>
</feature>
<evidence type="ECO:0000313" key="12">
    <source>
        <dbReference type="EMBL" id="RAK68578.1"/>
    </source>
</evidence>
<comment type="caution">
    <text evidence="10">Lacks conserved residue(s) required for the propagation of feature annotation.</text>
</comment>
<dbReference type="Proteomes" id="UP000249524">
    <property type="component" value="Unassembled WGS sequence"/>
</dbReference>
<keyword evidence="5 10" id="KW-1003">Cell membrane</keyword>
<feature type="domain" description="ABC transmembrane type-1" evidence="11">
    <location>
        <begin position="70"/>
        <end position="273"/>
    </location>
</feature>
<dbReference type="GO" id="GO:0035435">
    <property type="term" value="P:phosphate ion transmembrane transport"/>
    <property type="evidence" value="ECO:0007669"/>
    <property type="project" value="InterPro"/>
</dbReference>
<dbReference type="InterPro" id="IPR005672">
    <property type="entry name" value="Phosphate_PstA"/>
</dbReference>
<dbReference type="Pfam" id="PF00528">
    <property type="entry name" value="BPD_transp_1"/>
    <property type="match status" value="1"/>
</dbReference>
<organism evidence="12 13">
    <name type="scientific">Phenylobacterium kunshanense</name>
    <dbReference type="NCBI Taxonomy" id="1445034"/>
    <lineage>
        <taxon>Bacteria</taxon>
        <taxon>Pseudomonadati</taxon>
        <taxon>Pseudomonadota</taxon>
        <taxon>Alphaproteobacteria</taxon>
        <taxon>Caulobacterales</taxon>
        <taxon>Caulobacteraceae</taxon>
        <taxon>Phenylobacterium</taxon>
    </lineage>
</organism>
<dbReference type="Gene3D" id="1.10.3720.10">
    <property type="entry name" value="MetI-like"/>
    <property type="match status" value="1"/>
</dbReference>
<evidence type="ECO:0000313" key="13">
    <source>
        <dbReference type="Proteomes" id="UP000249524"/>
    </source>
</evidence>
<comment type="similarity">
    <text evidence="2 10">Belongs to the binding-protein-dependent transport system permease family. CysTW subfamily.</text>
</comment>
<accession>A0A328BU55</accession>
<feature type="transmembrane region" description="Helical" evidence="10">
    <location>
        <begin position="16"/>
        <end position="41"/>
    </location>
</feature>
<keyword evidence="13" id="KW-1185">Reference proteome</keyword>
<keyword evidence="6" id="KW-0592">Phosphate transport</keyword>